<dbReference type="Proteomes" id="UP000657918">
    <property type="component" value="Unassembled WGS sequence"/>
</dbReference>
<sequence>MIWVCWHWVTCFGIFRTASGIATFTNSSIANHRRGRIGANSWYTGKTCTDHHHGISAAQEEIFIAGMQEVHLCLSFHPVQMIKFAIAVMESDENGRGTNCPNTCVMGGNSEYKAGNYISHIDLKESKKGPVLEEFFQKARDILGNDTLKTQIIPRCGENNVTNELILVLTRIEGDNHPTGGYPCLCSDLQYIIGGSSSKENATIEENHHHTSQTIFSKLPYHAPFVLLVNSKF</sequence>
<proteinExistence type="predicted"/>
<evidence type="ECO:0000313" key="2">
    <source>
        <dbReference type="EMBL" id="KAF9661667.1"/>
    </source>
</evidence>
<reference evidence="2 3" key="1">
    <citation type="submission" date="2020-10" db="EMBL/GenBank/DDBJ databases">
        <title>Plant Genome Project.</title>
        <authorList>
            <person name="Zhang R.-G."/>
        </authorList>
    </citation>
    <scope>NUCLEOTIDE SEQUENCE [LARGE SCALE GENOMIC DNA]</scope>
    <source>
        <strain evidence="2">FAFU-HL-1</strain>
        <tissue evidence="2">Leaf</tissue>
    </source>
</reference>
<keyword evidence="1" id="KW-0732">Signal</keyword>
<dbReference type="OrthoDB" id="28322at2759"/>
<feature type="chain" id="PRO_5032497110" evidence="1">
    <location>
        <begin position="21"/>
        <end position="233"/>
    </location>
</feature>
<accession>A0A835IZ83</accession>
<comment type="caution">
    <text evidence="2">The sequence shown here is derived from an EMBL/GenBank/DDBJ whole genome shotgun (WGS) entry which is preliminary data.</text>
</comment>
<keyword evidence="3" id="KW-1185">Reference proteome</keyword>
<dbReference type="AlphaFoldDB" id="A0A835IZ83"/>
<feature type="signal peptide" evidence="1">
    <location>
        <begin position="1"/>
        <end position="20"/>
    </location>
</feature>
<evidence type="ECO:0000256" key="1">
    <source>
        <dbReference type="SAM" id="SignalP"/>
    </source>
</evidence>
<evidence type="ECO:0000313" key="3">
    <source>
        <dbReference type="Proteomes" id="UP000657918"/>
    </source>
</evidence>
<protein>
    <submittedName>
        <fullName evidence="2">Uncharacterized protein</fullName>
    </submittedName>
</protein>
<name>A0A835IZ83_9ROSI</name>
<organism evidence="2 3">
    <name type="scientific">Salix dunnii</name>
    <dbReference type="NCBI Taxonomy" id="1413687"/>
    <lineage>
        <taxon>Eukaryota</taxon>
        <taxon>Viridiplantae</taxon>
        <taxon>Streptophyta</taxon>
        <taxon>Embryophyta</taxon>
        <taxon>Tracheophyta</taxon>
        <taxon>Spermatophyta</taxon>
        <taxon>Magnoliopsida</taxon>
        <taxon>eudicotyledons</taxon>
        <taxon>Gunneridae</taxon>
        <taxon>Pentapetalae</taxon>
        <taxon>rosids</taxon>
        <taxon>fabids</taxon>
        <taxon>Malpighiales</taxon>
        <taxon>Salicaceae</taxon>
        <taxon>Saliceae</taxon>
        <taxon>Salix</taxon>
    </lineage>
</organism>
<dbReference type="EMBL" id="JADGMS010000019">
    <property type="protein sequence ID" value="KAF9661667.1"/>
    <property type="molecule type" value="Genomic_DNA"/>
</dbReference>
<gene>
    <name evidence="2" type="ORF">SADUNF_Sadunf19G0092500</name>
</gene>